<dbReference type="Proteomes" id="UP000265520">
    <property type="component" value="Unassembled WGS sequence"/>
</dbReference>
<gene>
    <name evidence="1" type="ORF">A2U01_0016614</name>
</gene>
<proteinExistence type="predicted"/>
<dbReference type="EMBL" id="LXQA010030305">
    <property type="protein sequence ID" value="MCH95634.1"/>
    <property type="molecule type" value="Genomic_DNA"/>
</dbReference>
<keyword evidence="2" id="KW-1185">Reference proteome</keyword>
<protein>
    <submittedName>
        <fullName evidence="1">Uncharacterized protein</fullName>
    </submittedName>
</protein>
<reference evidence="1 2" key="1">
    <citation type="journal article" date="2018" name="Front. Plant Sci.">
        <title>Red Clover (Trifolium pratense) and Zigzag Clover (T. medium) - A Picture of Genomic Similarities and Differences.</title>
        <authorList>
            <person name="Dluhosova J."/>
            <person name="Istvanek J."/>
            <person name="Nedelnik J."/>
            <person name="Repkova J."/>
        </authorList>
    </citation>
    <scope>NUCLEOTIDE SEQUENCE [LARGE SCALE GENOMIC DNA]</scope>
    <source>
        <strain evidence="2">cv. 10/8</strain>
        <tissue evidence="1">Leaf</tissue>
    </source>
</reference>
<sequence length="145" mass="16295">MSVSPRGAPVLLVKKKDGFGAYKNCKGFLEGNLLRKIVGCCYSELGMRLGEVVWLSRRCGHCGLVEHARMSIGINYDDWKIIGASHLGIKVRCKSRLKSLVVLDDDHTNGRRPSITLISDDLYIVWEIVSIGVDKRWNFKYLNVG</sequence>
<organism evidence="1 2">
    <name type="scientific">Trifolium medium</name>
    <dbReference type="NCBI Taxonomy" id="97028"/>
    <lineage>
        <taxon>Eukaryota</taxon>
        <taxon>Viridiplantae</taxon>
        <taxon>Streptophyta</taxon>
        <taxon>Embryophyta</taxon>
        <taxon>Tracheophyta</taxon>
        <taxon>Spermatophyta</taxon>
        <taxon>Magnoliopsida</taxon>
        <taxon>eudicotyledons</taxon>
        <taxon>Gunneridae</taxon>
        <taxon>Pentapetalae</taxon>
        <taxon>rosids</taxon>
        <taxon>fabids</taxon>
        <taxon>Fabales</taxon>
        <taxon>Fabaceae</taxon>
        <taxon>Papilionoideae</taxon>
        <taxon>50 kb inversion clade</taxon>
        <taxon>NPAAA clade</taxon>
        <taxon>Hologalegina</taxon>
        <taxon>IRL clade</taxon>
        <taxon>Trifolieae</taxon>
        <taxon>Trifolium</taxon>
    </lineage>
</organism>
<name>A0A392NAZ9_9FABA</name>
<accession>A0A392NAZ9</accession>
<evidence type="ECO:0000313" key="2">
    <source>
        <dbReference type="Proteomes" id="UP000265520"/>
    </source>
</evidence>
<dbReference type="AlphaFoldDB" id="A0A392NAZ9"/>
<evidence type="ECO:0000313" key="1">
    <source>
        <dbReference type="EMBL" id="MCH95634.1"/>
    </source>
</evidence>
<comment type="caution">
    <text evidence="1">The sequence shown here is derived from an EMBL/GenBank/DDBJ whole genome shotgun (WGS) entry which is preliminary data.</text>
</comment>